<organism evidence="1 2">
    <name type="scientific">Streptosporangium oxazolinicum</name>
    <dbReference type="NCBI Taxonomy" id="909287"/>
    <lineage>
        <taxon>Bacteria</taxon>
        <taxon>Bacillati</taxon>
        <taxon>Actinomycetota</taxon>
        <taxon>Actinomycetes</taxon>
        <taxon>Streptosporangiales</taxon>
        <taxon>Streptosporangiaceae</taxon>
        <taxon>Streptosporangium</taxon>
    </lineage>
</organism>
<evidence type="ECO:0000313" key="1">
    <source>
        <dbReference type="EMBL" id="GAA4203392.1"/>
    </source>
</evidence>
<evidence type="ECO:0008006" key="3">
    <source>
        <dbReference type="Google" id="ProtNLM"/>
    </source>
</evidence>
<name>A0ABP8BC77_9ACTN</name>
<sequence length="294" mass="32488">MSDSILDTARAFILREGRLLERRLFATLFEAAPAGGVVDALRGYRNEDGGFGHGLEPDKRCPDSLPIDVEVAFQTFQTLLTAGVPATDPMVPRACDWLATVAAPDGAVPLSLPVMEAYPRAVHWSDWTYVPGLNPTAGLAGLLHGMGVEHPWLTRATDWCWSALEKGFPEDAHAMSETLLFLEHVPDRDRAERLAERVGEWLPQLKWYRSDPADPEYGVTPLHLAPHPGSRWRRLFADDVIEGHLDRLAADQQADGGWAINWEPPGAAATLEYRGVETLRALRVLGAYRRVPSS</sequence>
<evidence type="ECO:0000313" key="2">
    <source>
        <dbReference type="Proteomes" id="UP001501251"/>
    </source>
</evidence>
<dbReference type="RefSeq" id="WP_344921579.1">
    <property type="nucleotide sequence ID" value="NZ_BAABAQ010000013.1"/>
</dbReference>
<dbReference type="EMBL" id="BAABAQ010000013">
    <property type="protein sequence ID" value="GAA4203392.1"/>
    <property type="molecule type" value="Genomic_DNA"/>
</dbReference>
<dbReference type="Gene3D" id="1.50.10.20">
    <property type="match status" value="1"/>
</dbReference>
<proteinExistence type="predicted"/>
<reference evidence="2" key="1">
    <citation type="journal article" date="2019" name="Int. J. Syst. Evol. Microbiol.">
        <title>The Global Catalogue of Microorganisms (GCM) 10K type strain sequencing project: providing services to taxonomists for standard genome sequencing and annotation.</title>
        <authorList>
            <consortium name="The Broad Institute Genomics Platform"/>
            <consortium name="The Broad Institute Genome Sequencing Center for Infectious Disease"/>
            <person name="Wu L."/>
            <person name="Ma J."/>
        </authorList>
    </citation>
    <scope>NUCLEOTIDE SEQUENCE [LARGE SCALE GENOMIC DNA]</scope>
    <source>
        <strain evidence="2">JCM 17388</strain>
    </source>
</reference>
<gene>
    <name evidence="1" type="ORF">GCM10022252_60990</name>
</gene>
<dbReference type="InterPro" id="IPR008930">
    <property type="entry name" value="Terpenoid_cyclase/PrenylTrfase"/>
</dbReference>
<dbReference type="Proteomes" id="UP001501251">
    <property type="component" value="Unassembled WGS sequence"/>
</dbReference>
<dbReference type="SUPFAM" id="SSF48239">
    <property type="entry name" value="Terpenoid cyclases/Protein prenyltransferases"/>
    <property type="match status" value="1"/>
</dbReference>
<comment type="caution">
    <text evidence="1">The sequence shown here is derived from an EMBL/GenBank/DDBJ whole genome shotgun (WGS) entry which is preliminary data.</text>
</comment>
<protein>
    <recommendedName>
        <fullName evidence="3">Prenyltransferase</fullName>
    </recommendedName>
</protein>
<accession>A0ABP8BC77</accession>
<keyword evidence="2" id="KW-1185">Reference proteome</keyword>